<dbReference type="GO" id="GO:0003723">
    <property type="term" value="F:RNA binding"/>
    <property type="evidence" value="ECO:0007669"/>
    <property type="project" value="InterPro"/>
</dbReference>
<reference evidence="2" key="1">
    <citation type="journal article" date="2020" name="Nature">
        <title>Giant virus diversity and host interactions through global metagenomics.</title>
        <authorList>
            <person name="Schulz F."/>
            <person name="Roux S."/>
            <person name="Paez-Espino D."/>
            <person name="Jungbluth S."/>
            <person name="Walsh D.A."/>
            <person name="Denef V.J."/>
            <person name="McMahon K.D."/>
            <person name="Konstantinidis K.T."/>
            <person name="Eloe-Fadrosh E.A."/>
            <person name="Kyrpides N.C."/>
            <person name="Woyke T."/>
        </authorList>
    </citation>
    <scope>NUCLEOTIDE SEQUENCE</scope>
    <source>
        <strain evidence="2">GVMAG-M-3300023174-5</strain>
    </source>
</reference>
<dbReference type="Pfam" id="PF00773">
    <property type="entry name" value="RNB"/>
    <property type="match status" value="1"/>
</dbReference>
<sequence length="571" mass="67118">MTLYKVHIHDRAYSGWSFYDILNYQVNNLDVDPAKNKLFSNDVFSVNDSGIVKIEHSSVRVVASIPGVLVLKSNKTYGRKNGKLLYKCIPDDMRLPSFLIPYEMKHVGFSKVFMNMYVTFSYTEWNDKHPHGVLNQTIGNVDVLDNFYEYQLYCKSLNASIQKFTKDTSKALKTKSHDAFIENISKKYPSIEDRTNQSEWKIFTIDPPTSADYDDAFSIKYMGEGRHHLSIYIANVTIWMDVLNLWESFSRRISTIYLPDRKRPMLPTILSDCLCSLQQNNTRIAFVMDIIIEEDEIKNIEYKNCMIRVTKNYTYEEPKLLENPDYNYLFDVTKRLSKKFKYISNVKNSHDLVCYLMILMNYNCAKELMKNKNGIFRSTIMKKEISIPENVPEDVSKHIKIWNSASGQYIDGSEVEVNTRHEILEVDAYIHITSPIRRLVDLLNIIKFQQNTSMVSLSENASKFYDNWINELEYINVTMRAIRKVQCDCSLLDLCTNNPEVMEKIYDGYAFDKIHRNDGLYQYIVYLPELKLASRITLRENIENYQKCSFKLYLFFDEDNFKKKIRLQMQN</sequence>
<dbReference type="InterPro" id="IPR012340">
    <property type="entry name" value="NA-bd_OB-fold"/>
</dbReference>
<dbReference type="InterPro" id="IPR001900">
    <property type="entry name" value="RNase_II/R"/>
</dbReference>
<proteinExistence type="predicted"/>
<protein>
    <recommendedName>
        <fullName evidence="1">RNB domain-containing protein</fullName>
    </recommendedName>
</protein>
<dbReference type="GO" id="GO:0000932">
    <property type="term" value="C:P-body"/>
    <property type="evidence" value="ECO:0007669"/>
    <property type="project" value="TreeGrafter"/>
</dbReference>
<dbReference type="AlphaFoldDB" id="A0A6C0DTK8"/>
<organism evidence="2">
    <name type="scientific">viral metagenome</name>
    <dbReference type="NCBI Taxonomy" id="1070528"/>
    <lineage>
        <taxon>unclassified sequences</taxon>
        <taxon>metagenomes</taxon>
        <taxon>organismal metagenomes</taxon>
    </lineage>
</organism>
<dbReference type="SMART" id="SM00955">
    <property type="entry name" value="RNB"/>
    <property type="match status" value="1"/>
</dbReference>
<evidence type="ECO:0000313" key="2">
    <source>
        <dbReference type="EMBL" id="QHT19710.1"/>
    </source>
</evidence>
<dbReference type="PANTHER" id="PTHR23355:SF9">
    <property type="entry name" value="DIS3-LIKE EXONUCLEASE 2"/>
    <property type="match status" value="1"/>
</dbReference>
<dbReference type="SUPFAM" id="SSF50249">
    <property type="entry name" value="Nucleic acid-binding proteins"/>
    <property type="match status" value="1"/>
</dbReference>
<dbReference type="GO" id="GO:0000175">
    <property type="term" value="F:3'-5'-RNA exonuclease activity"/>
    <property type="evidence" value="ECO:0007669"/>
    <property type="project" value="TreeGrafter"/>
</dbReference>
<dbReference type="GO" id="GO:0006402">
    <property type="term" value="P:mRNA catabolic process"/>
    <property type="evidence" value="ECO:0007669"/>
    <property type="project" value="TreeGrafter"/>
</dbReference>
<name>A0A6C0DTK8_9ZZZZ</name>
<evidence type="ECO:0000259" key="1">
    <source>
        <dbReference type="SMART" id="SM00955"/>
    </source>
</evidence>
<dbReference type="PANTHER" id="PTHR23355">
    <property type="entry name" value="RIBONUCLEASE"/>
    <property type="match status" value="1"/>
</dbReference>
<accession>A0A6C0DTK8</accession>
<feature type="domain" description="RNB" evidence="1">
    <location>
        <begin position="194"/>
        <end position="451"/>
    </location>
</feature>
<dbReference type="EMBL" id="MN739668">
    <property type="protein sequence ID" value="QHT19710.1"/>
    <property type="molecule type" value="Genomic_DNA"/>
</dbReference>
<dbReference type="InterPro" id="IPR050180">
    <property type="entry name" value="RNR_Ribonuclease"/>
</dbReference>